<evidence type="ECO:0000313" key="4">
    <source>
        <dbReference type="Proteomes" id="UP001183176"/>
    </source>
</evidence>
<sequence length="640" mass="69949">MESPLLSAHKTTDKTAELCWGQRYIWLRHQQLPAPARNDAHIVCRFELPANASLVRVRSVLNYLIRRHEALRTTYHLDTDAGPQQRVHPPAAVPLLAVTAERDGTASPSEVIERLSAREFDLAAEWPIRACVITTAGVPCQLVMVLNHMAFDAWTMDRFEHELQVLGAGIGSGRPATLEPIRYQPIDLARYEASPQALAAKDRAMAYWRDEIAELPADTFGSRRGAKTGTGPEPHSASLTSPALLHASRRIGQRNHVWPSVVHLAAYTTVMAAYTSGEVTHLSFHGNRDSSEYTDVMTCAFSPLLVHVDCGDNPRFSEVLRRTAERFELSQINSRIPYDELLELISAESFRRGEALRIGSEVNFLSHATARSGARRTRFTRNPAPTSWAEYGADTYLRIFELSDAVVVGLNAVSAVMDADSVERFLRAYEQLLLDYDESATDLRIDEVTAMAGFLAPTGADGVRTATVDLAAVEAVLLRHPAVRAVRLSTDARGLGADVGAVGAISPAELRTHFLGCLYDHPAVRCPDWFRVRDLTGADREGAASLSAAMPVIEQGDGLADDPVPVNCPVERLLADVVAQVNGLGLVSLADSYTVAGGRVLRIPRVLAALREHGWEGVTFQQLAGGRPLRALAPRLHRGV</sequence>
<reference evidence="4" key="1">
    <citation type="submission" date="2023-07" db="EMBL/GenBank/DDBJ databases">
        <title>30 novel species of actinomycetes from the DSMZ collection.</title>
        <authorList>
            <person name="Nouioui I."/>
        </authorList>
    </citation>
    <scope>NUCLEOTIDE SEQUENCE [LARGE SCALE GENOMIC DNA]</scope>
    <source>
        <strain evidence="4">DSM 44399</strain>
    </source>
</reference>
<feature type="region of interest" description="Disordered" evidence="1">
    <location>
        <begin position="219"/>
        <end position="240"/>
    </location>
</feature>
<dbReference type="InterPro" id="IPR001242">
    <property type="entry name" value="Condensation_dom"/>
</dbReference>
<gene>
    <name evidence="3" type="ORF">RM423_11180</name>
</gene>
<evidence type="ECO:0000256" key="1">
    <source>
        <dbReference type="SAM" id="MobiDB-lite"/>
    </source>
</evidence>
<comment type="caution">
    <text evidence="3">The sequence shown here is derived from an EMBL/GenBank/DDBJ whole genome shotgun (WGS) entry which is preliminary data.</text>
</comment>
<name>A0ABU2JAE1_9ACTN</name>
<protein>
    <submittedName>
        <fullName evidence="3">Condensation domain-containing protein</fullName>
    </submittedName>
</protein>
<dbReference type="Gene3D" id="3.30.559.10">
    <property type="entry name" value="Chloramphenicol acetyltransferase-like domain"/>
    <property type="match status" value="1"/>
</dbReference>
<dbReference type="PANTHER" id="PTHR45527:SF1">
    <property type="entry name" value="FATTY ACID SYNTHASE"/>
    <property type="match status" value="1"/>
</dbReference>
<dbReference type="Pfam" id="PF00668">
    <property type="entry name" value="Condensation"/>
    <property type="match status" value="1"/>
</dbReference>
<accession>A0ABU2JAE1</accession>
<dbReference type="EMBL" id="JAVREH010000012">
    <property type="protein sequence ID" value="MDT0261959.1"/>
    <property type="molecule type" value="Genomic_DNA"/>
</dbReference>
<feature type="domain" description="Condensation" evidence="2">
    <location>
        <begin position="46"/>
        <end position="364"/>
    </location>
</feature>
<proteinExistence type="predicted"/>
<evidence type="ECO:0000259" key="2">
    <source>
        <dbReference type="Pfam" id="PF00668"/>
    </source>
</evidence>
<dbReference type="RefSeq" id="WP_311423113.1">
    <property type="nucleotide sequence ID" value="NZ_JAVREH010000012.1"/>
</dbReference>
<evidence type="ECO:0000313" key="3">
    <source>
        <dbReference type="EMBL" id="MDT0261959.1"/>
    </source>
</evidence>
<dbReference type="SUPFAM" id="SSF52777">
    <property type="entry name" value="CoA-dependent acyltransferases"/>
    <property type="match status" value="2"/>
</dbReference>
<keyword evidence="4" id="KW-1185">Reference proteome</keyword>
<dbReference type="PANTHER" id="PTHR45527">
    <property type="entry name" value="NONRIBOSOMAL PEPTIDE SYNTHETASE"/>
    <property type="match status" value="1"/>
</dbReference>
<dbReference type="Gene3D" id="3.30.559.30">
    <property type="entry name" value="Nonribosomal peptide synthetase, condensation domain"/>
    <property type="match status" value="1"/>
</dbReference>
<organism evidence="3 4">
    <name type="scientific">Jatrophihabitans lederbergiae</name>
    <dbReference type="NCBI Taxonomy" id="3075547"/>
    <lineage>
        <taxon>Bacteria</taxon>
        <taxon>Bacillati</taxon>
        <taxon>Actinomycetota</taxon>
        <taxon>Actinomycetes</taxon>
        <taxon>Jatrophihabitantales</taxon>
        <taxon>Jatrophihabitantaceae</taxon>
        <taxon>Jatrophihabitans</taxon>
    </lineage>
</organism>
<dbReference type="InterPro" id="IPR023213">
    <property type="entry name" value="CAT-like_dom_sf"/>
</dbReference>
<dbReference type="Proteomes" id="UP001183176">
    <property type="component" value="Unassembled WGS sequence"/>
</dbReference>